<protein>
    <submittedName>
        <fullName evidence="2">Putative glycosyltransferase</fullName>
    </submittedName>
</protein>
<reference evidence="2" key="1">
    <citation type="submission" date="2009-01" db="EMBL/GenBank/DDBJ databases">
        <title>Characterization of the biosynthetic gene cluster of the pigment granadaene in Propionibacterium jensenii.</title>
        <authorList>
            <person name="Vanberg C."/>
            <person name="Langsrud T."/>
            <person name="Nes I.F."/>
            <person name="Holo H."/>
        </authorList>
    </citation>
    <scope>NUCLEOTIDE SEQUENCE</scope>
    <source>
        <strain evidence="2">LMGT2818</strain>
    </source>
</reference>
<dbReference type="Pfam" id="PF19892">
    <property type="entry name" value="DUF6365"/>
    <property type="match status" value="1"/>
</dbReference>
<dbReference type="GO" id="GO:0016740">
    <property type="term" value="F:transferase activity"/>
    <property type="evidence" value="ECO:0007669"/>
    <property type="project" value="UniProtKB-KW"/>
</dbReference>
<dbReference type="InterPro" id="IPR045945">
    <property type="entry name" value="DUF6365"/>
</dbReference>
<keyword evidence="2" id="KW-0808">Transferase</keyword>
<evidence type="ECO:0000256" key="1">
    <source>
        <dbReference type="SAM" id="MobiDB-lite"/>
    </source>
</evidence>
<feature type="region of interest" description="Disordered" evidence="1">
    <location>
        <begin position="413"/>
        <end position="437"/>
    </location>
</feature>
<dbReference type="EMBL" id="FJ617193">
    <property type="protein sequence ID" value="ACU45398.1"/>
    <property type="molecule type" value="Genomic_DNA"/>
</dbReference>
<sequence length="437" mass="47814">MGERLLIVSPSAHSLGELANAMVMAAQLPDRPITVMTSAAYADYARGACLSVRELPRGRRAAEVVGRAVAEPDLAAVILADHHLTALERVHFTVADLIGPAPLICVDSLCLGPEGRRLELAISQHSISPQMRHWFPLEVHTETLPGEATLLRPVPVAGGARGGLAFDLYGTTLRPRHGREQTRESLGIAADRTVIVTAMSNWAVRAMTKPHEASPTRDRDEYLRLRTRWLVELAVRLDRRITLVSLGASGDPGTIRPAEGAGRVELVNLPGLAMDEFTDLVAAADLYLCDNLTSGAMARAALLGTPVVALINEAGVWDGSDFVQGWRAEMERVFPHFDFRYLVNPFGWVRELDPLRTDNPYLDAVVRAPAYSLEQQVRICTEALDSAERPARDALVERVCTLPKVPEALERALDPRGPSTADPHHCGQQGRQHVEHR</sequence>
<evidence type="ECO:0000313" key="2">
    <source>
        <dbReference type="EMBL" id="ACU45398.1"/>
    </source>
</evidence>
<name>D8L2D3_9ACTN</name>
<accession>D8L2D3</accession>
<organism evidence="2">
    <name type="scientific">Acidipropionibacterium jensenii</name>
    <dbReference type="NCBI Taxonomy" id="1749"/>
    <lineage>
        <taxon>Bacteria</taxon>
        <taxon>Bacillati</taxon>
        <taxon>Actinomycetota</taxon>
        <taxon>Actinomycetes</taxon>
        <taxon>Propionibacteriales</taxon>
        <taxon>Propionibacteriaceae</taxon>
        <taxon>Acidipropionibacterium</taxon>
    </lineage>
</organism>
<proteinExistence type="predicted"/>
<dbReference type="AlphaFoldDB" id="D8L2D3"/>